<keyword evidence="10" id="KW-1185">Reference proteome</keyword>
<evidence type="ECO:0000313" key="9">
    <source>
        <dbReference type="EMBL" id="CAI2370553.1"/>
    </source>
</evidence>
<keyword evidence="3" id="KW-0862">Zinc</keyword>
<dbReference type="CDD" id="cd16448">
    <property type="entry name" value="RING-H2"/>
    <property type="match status" value="1"/>
</dbReference>
<evidence type="ECO:0000256" key="5">
    <source>
        <dbReference type="SAM" id="MobiDB-lite"/>
    </source>
</evidence>
<proteinExistence type="predicted"/>
<dbReference type="SMART" id="SM00184">
    <property type="entry name" value="RING"/>
    <property type="match status" value="1"/>
</dbReference>
<name>A0AAD1UJK1_EUPCR</name>
<evidence type="ECO:0000256" key="3">
    <source>
        <dbReference type="ARBA" id="ARBA00022833"/>
    </source>
</evidence>
<organism evidence="9 10">
    <name type="scientific">Euplotes crassus</name>
    <dbReference type="NCBI Taxonomy" id="5936"/>
    <lineage>
        <taxon>Eukaryota</taxon>
        <taxon>Sar</taxon>
        <taxon>Alveolata</taxon>
        <taxon>Ciliophora</taxon>
        <taxon>Intramacronucleata</taxon>
        <taxon>Spirotrichea</taxon>
        <taxon>Hypotrichia</taxon>
        <taxon>Euplotida</taxon>
        <taxon>Euplotidae</taxon>
        <taxon>Moneuplotes</taxon>
    </lineage>
</organism>
<evidence type="ECO:0000256" key="1">
    <source>
        <dbReference type="ARBA" id="ARBA00022723"/>
    </source>
</evidence>
<dbReference type="EMBL" id="CAMPGE010011742">
    <property type="protein sequence ID" value="CAI2370553.1"/>
    <property type="molecule type" value="Genomic_DNA"/>
</dbReference>
<keyword evidence="7" id="KW-0732">Signal</keyword>
<dbReference type="Gene3D" id="3.30.40.10">
    <property type="entry name" value="Zinc/RING finger domain, C3HC4 (zinc finger)"/>
    <property type="match status" value="1"/>
</dbReference>
<feature type="compositionally biased region" description="Low complexity" evidence="5">
    <location>
        <begin position="341"/>
        <end position="357"/>
    </location>
</feature>
<dbReference type="Pfam" id="PF13639">
    <property type="entry name" value="zf-RING_2"/>
    <property type="match status" value="1"/>
</dbReference>
<feature type="domain" description="RING-type" evidence="8">
    <location>
        <begin position="282"/>
        <end position="329"/>
    </location>
</feature>
<evidence type="ECO:0000313" key="10">
    <source>
        <dbReference type="Proteomes" id="UP001295684"/>
    </source>
</evidence>
<gene>
    <name evidence="9" type="ORF">ECRASSUSDP1_LOCUS11868</name>
</gene>
<evidence type="ECO:0000259" key="8">
    <source>
        <dbReference type="PROSITE" id="PS50089"/>
    </source>
</evidence>
<sequence length="375" mass="41337">MAAWFHPCLRVLYLLTLVKFTFGQACNSVTYNTCAPCFTNSACVWQQGGCTDDRSNGLLTDSYNQASNYAQCNSAVESGNITLSSIQGETLELSTKSGTSANHICEWIILIEQGKSVEITATRSTNRDEEMVIQYVQSNGTTTIASNSIGTCTSSNYNTTINANVTSVTIRTKILSTSPSYTIVVVQSGIDSGTPNVLTNNKRLVEAISFILVIIIIFILISVLTFALWRNSRTCLGGKRGNQEIRLQQIQDENEEYVEKFMYNMTSGRYDTMPKNYKVERCIICNLKFFDDDNVHITAECLHMFHSHCLQSWYNMISSTRNLACPMCNTLSRGQEDGSLIGNSQPGSGSNQISSSSDMLGSENKSHSISAKGDN</sequence>
<keyword evidence="6" id="KW-0812">Transmembrane</keyword>
<feature type="region of interest" description="Disordered" evidence="5">
    <location>
        <begin position="336"/>
        <end position="375"/>
    </location>
</feature>
<comment type="caution">
    <text evidence="9">The sequence shown here is derived from an EMBL/GenBank/DDBJ whole genome shotgun (WGS) entry which is preliminary data.</text>
</comment>
<accession>A0AAD1UJK1</accession>
<dbReference type="SUPFAM" id="SSF57850">
    <property type="entry name" value="RING/U-box"/>
    <property type="match status" value="1"/>
</dbReference>
<keyword evidence="2 4" id="KW-0863">Zinc-finger</keyword>
<dbReference type="PROSITE" id="PS50089">
    <property type="entry name" value="ZF_RING_2"/>
    <property type="match status" value="1"/>
</dbReference>
<dbReference type="Proteomes" id="UP001295684">
    <property type="component" value="Unassembled WGS sequence"/>
</dbReference>
<keyword evidence="6" id="KW-1133">Transmembrane helix</keyword>
<evidence type="ECO:0000256" key="6">
    <source>
        <dbReference type="SAM" id="Phobius"/>
    </source>
</evidence>
<dbReference type="InterPro" id="IPR001841">
    <property type="entry name" value="Znf_RING"/>
</dbReference>
<keyword evidence="1" id="KW-0479">Metal-binding</keyword>
<evidence type="ECO:0000256" key="4">
    <source>
        <dbReference type="PROSITE-ProRule" id="PRU00175"/>
    </source>
</evidence>
<dbReference type="InterPro" id="IPR013083">
    <property type="entry name" value="Znf_RING/FYVE/PHD"/>
</dbReference>
<dbReference type="GO" id="GO:0008270">
    <property type="term" value="F:zinc ion binding"/>
    <property type="evidence" value="ECO:0007669"/>
    <property type="project" value="UniProtKB-KW"/>
</dbReference>
<keyword evidence="6" id="KW-0472">Membrane</keyword>
<protein>
    <recommendedName>
        <fullName evidence="8">RING-type domain-containing protein</fullName>
    </recommendedName>
</protein>
<feature type="signal peptide" evidence="7">
    <location>
        <begin position="1"/>
        <end position="23"/>
    </location>
</feature>
<dbReference type="AlphaFoldDB" id="A0AAD1UJK1"/>
<feature type="transmembrane region" description="Helical" evidence="6">
    <location>
        <begin position="207"/>
        <end position="229"/>
    </location>
</feature>
<evidence type="ECO:0000256" key="7">
    <source>
        <dbReference type="SAM" id="SignalP"/>
    </source>
</evidence>
<feature type="chain" id="PRO_5041960200" description="RING-type domain-containing protein" evidence="7">
    <location>
        <begin position="24"/>
        <end position="375"/>
    </location>
</feature>
<dbReference type="PANTHER" id="PTHR45969">
    <property type="entry name" value="RING ZINC FINGER PROTEIN-RELATED"/>
    <property type="match status" value="1"/>
</dbReference>
<evidence type="ECO:0000256" key="2">
    <source>
        <dbReference type="ARBA" id="ARBA00022771"/>
    </source>
</evidence>
<reference evidence="9" key="1">
    <citation type="submission" date="2023-07" db="EMBL/GenBank/DDBJ databases">
        <authorList>
            <consortium name="AG Swart"/>
            <person name="Singh M."/>
            <person name="Singh A."/>
            <person name="Seah K."/>
            <person name="Emmerich C."/>
        </authorList>
    </citation>
    <scope>NUCLEOTIDE SEQUENCE</scope>
    <source>
        <strain evidence="9">DP1</strain>
    </source>
</reference>